<name>A0A9P0J5P4_APHGO</name>
<reference evidence="1" key="2">
    <citation type="submission" date="2022-10" db="EMBL/GenBank/DDBJ databases">
        <authorList>
            <consortium name="ENA_rothamsted_submissions"/>
            <consortium name="culmorum"/>
            <person name="King R."/>
        </authorList>
    </citation>
    <scope>NUCLEOTIDE SEQUENCE</scope>
</reference>
<gene>
    <name evidence="1" type="ORF">APHIGO_LOCUS6446</name>
</gene>
<evidence type="ECO:0000313" key="1">
    <source>
        <dbReference type="EMBL" id="CAH1725343.1"/>
    </source>
</evidence>
<dbReference type="EMBL" id="OU899035">
    <property type="protein sequence ID" value="CAH1725343.1"/>
    <property type="molecule type" value="Genomic_DNA"/>
</dbReference>
<evidence type="ECO:0000313" key="2">
    <source>
        <dbReference type="Proteomes" id="UP001154329"/>
    </source>
</evidence>
<protein>
    <submittedName>
        <fullName evidence="1">Uncharacterized protein</fullName>
    </submittedName>
</protein>
<sequence length="109" mass="12477">MSFSLRFPAGRVRTAGCRCRTTGCTRQETLRPVVSTPSDRSQRQPPVHSVADIRSAAITYPNLRHCCRRRRYCPTSVFWFSSAYFYLSERLSKKTLSSSANQYHVNLAL</sequence>
<proteinExistence type="predicted"/>
<feature type="non-terminal residue" evidence="1">
    <location>
        <position position="109"/>
    </location>
</feature>
<organism evidence="1 2">
    <name type="scientific">Aphis gossypii</name>
    <name type="common">Cotton aphid</name>
    <dbReference type="NCBI Taxonomy" id="80765"/>
    <lineage>
        <taxon>Eukaryota</taxon>
        <taxon>Metazoa</taxon>
        <taxon>Ecdysozoa</taxon>
        <taxon>Arthropoda</taxon>
        <taxon>Hexapoda</taxon>
        <taxon>Insecta</taxon>
        <taxon>Pterygota</taxon>
        <taxon>Neoptera</taxon>
        <taxon>Paraneoptera</taxon>
        <taxon>Hemiptera</taxon>
        <taxon>Sternorrhyncha</taxon>
        <taxon>Aphidomorpha</taxon>
        <taxon>Aphidoidea</taxon>
        <taxon>Aphididae</taxon>
        <taxon>Aphidini</taxon>
        <taxon>Aphis</taxon>
        <taxon>Aphis</taxon>
    </lineage>
</organism>
<dbReference type="Proteomes" id="UP001154329">
    <property type="component" value="Chromosome 2"/>
</dbReference>
<keyword evidence="2" id="KW-1185">Reference proteome</keyword>
<dbReference type="AlphaFoldDB" id="A0A9P0J5P4"/>
<reference evidence="1" key="1">
    <citation type="submission" date="2022-02" db="EMBL/GenBank/DDBJ databases">
        <authorList>
            <person name="King R."/>
        </authorList>
    </citation>
    <scope>NUCLEOTIDE SEQUENCE</scope>
</reference>
<accession>A0A9P0J5P4</accession>